<keyword evidence="1" id="KW-0472">Membrane</keyword>
<feature type="transmembrane region" description="Helical" evidence="1">
    <location>
        <begin position="101"/>
        <end position="122"/>
    </location>
</feature>
<gene>
    <name evidence="2" type="ORF">B1812_18510</name>
</gene>
<keyword evidence="1" id="KW-1133">Transmembrane helix</keyword>
<dbReference type="STRING" id="655015.B1812_18510"/>
<dbReference type="Proteomes" id="UP000193978">
    <property type="component" value="Chromosome"/>
</dbReference>
<dbReference type="KEGG" id="mbry:B1812_18510"/>
<protein>
    <submittedName>
        <fullName evidence="2">Uncharacterized protein</fullName>
    </submittedName>
</protein>
<evidence type="ECO:0000256" key="1">
    <source>
        <dbReference type="SAM" id="Phobius"/>
    </source>
</evidence>
<dbReference type="AlphaFoldDB" id="A0A1W6MYX0"/>
<sequence>MSDAATAAQSPKLDDLMLAMDVVDTLRHDQRVVERELSASLSDEALIERLREIYKGQGIQVSDQVLQEGVKALREKRFSYVPPAPGLARSLALMWIDRARYGWILFGVVAFLAAFAAGHYFLVTQPQEQARAREAQEITVTLPKELNDDFADVMRESKVEQAKKAAAQILADGRAALERRDLSGARKAIADMAALLSELRAVYVLRIVNRRGEASGVWRRPPNNPEGRNDYLIVEAVTPDGQVLPRKIMNEETGQLSTVDKWGLRVSRQTYERVAAEKRQTGIIESNIVAKKERGYLDLDYTIPVIGGTLTKW</sequence>
<accession>A0A1W6MYX0</accession>
<dbReference type="OrthoDB" id="6115808at2"/>
<evidence type="ECO:0000313" key="2">
    <source>
        <dbReference type="EMBL" id="ARN82753.1"/>
    </source>
</evidence>
<proteinExistence type="predicted"/>
<dbReference type="Pfam" id="PF19911">
    <property type="entry name" value="DUF6384"/>
    <property type="match status" value="1"/>
</dbReference>
<name>A0A1W6MYX0_9HYPH</name>
<dbReference type="RefSeq" id="WP_085772891.1">
    <property type="nucleotide sequence ID" value="NZ_AP027149.1"/>
</dbReference>
<dbReference type="InterPro" id="IPR045964">
    <property type="entry name" value="DUF6384"/>
</dbReference>
<keyword evidence="3" id="KW-1185">Reference proteome</keyword>
<dbReference type="EMBL" id="CP019948">
    <property type="protein sequence ID" value="ARN82753.1"/>
    <property type="molecule type" value="Genomic_DNA"/>
</dbReference>
<organism evidence="2 3">
    <name type="scientific">Methylocystis bryophila</name>
    <dbReference type="NCBI Taxonomy" id="655015"/>
    <lineage>
        <taxon>Bacteria</taxon>
        <taxon>Pseudomonadati</taxon>
        <taxon>Pseudomonadota</taxon>
        <taxon>Alphaproteobacteria</taxon>
        <taxon>Hyphomicrobiales</taxon>
        <taxon>Methylocystaceae</taxon>
        <taxon>Methylocystis</taxon>
    </lineage>
</organism>
<keyword evidence="1" id="KW-0812">Transmembrane</keyword>
<reference evidence="2 3" key="1">
    <citation type="submission" date="2017-02" db="EMBL/GenBank/DDBJ databases">
        <authorList>
            <person name="Peterson S.W."/>
        </authorList>
    </citation>
    <scope>NUCLEOTIDE SEQUENCE [LARGE SCALE GENOMIC DNA]</scope>
    <source>
        <strain evidence="2 3">S285</strain>
    </source>
</reference>
<evidence type="ECO:0000313" key="3">
    <source>
        <dbReference type="Proteomes" id="UP000193978"/>
    </source>
</evidence>